<sequence>METQPVSTHSDQPVLVISCDTCVMRDTEACGDCMMSVLCEPVDSGAVILSLDELREIRLLAQAGLVPTLRHRAVS</sequence>
<accession>A0A6J6KDU7</accession>
<reference evidence="3" key="1">
    <citation type="submission" date="2020-05" db="EMBL/GenBank/DDBJ databases">
        <authorList>
            <person name="Chiriac C."/>
            <person name="Salcher M."/>
            <person name="Ghai R."/>
            <person name="Kavagutti S V."/>
        </authorList>
    </citation>
    <scope>NUCLEOTIDE SEQUENCE</scope>
</reference>
<evidence type="ECO:0000313" key="1">
    <source>
        <dbReference type="EMBL" id="CAB4552746.1"/>
    </source>
</evidence>
<organism evidence="3">
    <name type="scientific">freshwater metagenome</name>
    <dbReference type="NCBI Taxonomy" id="449393"/>
    <lineage>
        <taxon>unclassified sequences</taxon>
        <taxon>metagenomes</taxon>
        <taxon>ecological metagenomes</taxon>
    </lineage>
</organism>
<dbReference type="EMBL" id="CAEZTQ010000069">
    <property type="protein sequence ID" value="CAB4571495.1"/>
    <property type="molecule type" value="Genomic_DNA"/>
</dbReference>
<gene>
    <name evidence="1" type="ORF">UFOPK1572_00291</name>
    <name evidence="2" type="ORF">UFOPK1704_00464</name>
    <name evidence="3" type="ORF">UFOPK2169_00547</name>
</gene>
<protein>
    <submittedName>
        <fullName evidence="3">Unannotated protein</fullName>
    </submittedName>
</protein>
<proteinExistence type="predicted"/>
<evidence type="ECO:0000313" key="3">
    <source>
        <dbReference type="EMBL" id="CAB4647652.1"/>
    </source>
</evidence>
<evidence type="ECO:0000313" key="2">
    <source>
        <dbReference type="EMBL" id="CAB4571495.1"/>
    </source>
</evidence>
<name>A0A6J6KDU7_9ZZZZ</name>
<dbReference type="EMBL" id="CAEZTC010000022">
    <property type="protein sequence ID" value="CAB4552746.1"/>
    <property type="molecule type" value="Genomic_DNA"/>
</dbReference>
<dbReference type="AlphaFoldDB" id="A0A6J6KDU7"/>
<dbReference type="EMBL" id="CAEZWE010000015">
    <property type="protein sequence ID" value="CAB4647652.1"/>
    <property type="molecule type" value="Genomic_DNA"/>
</dbReference>